<evidence type="ECO:0000256" key="6">
    <source>
        <dbReference type="ARBA" id="ARBA00023065"/>
    </source>
</evidence>
<dbReference type="NCBIfam" id="NF007039">
    <property type="entry name" value="PRK09496.3-2"/>
    <property type="match status" value="1"/>
</dbReference>
<evidence type="ECO:0000256" key="3">
    <source>
        <dbReference type="ARBA" id="ARBA00022538"/>
    </source>
</evidence>
<dbReference type="EMBL" id="JACHNU010000004">
    <property type="protein sequence ID" value="MBB4663611.1"/>
    <property type="molecule type" value="Genomic_DNA"/>
</dbReference>
<protein>
    <recommendedName>
        <fullName evidence="1">Trk system potassium uptake protein TrkA</fullName>
    </recommendedName>
</protein>
<keyword evidence="10" id="KW-1185">Reference proteome</keyword>
<dbReference type="InterPro" id="IPR006036">
    <property type="entry name" value="K_uptake_TrkA"/>
</dbReference>
<feature type="domain" description="RCK C-terminal" evidence="8">
    <location>
        <begin position="364"/>
        <end position="442"/>
    </location>
</feature>
<keyword evidence="5" id="KW-0520">NAD</keyword>
<dbReference type="SUPFAM" id="SSF116726">
    <property type="entry name" value="TrkA C-terminal domain-like"/>
    <property type="match status" value="2"/>
</dbReference>
<dbReference type="Pfam" id="PF02080">
    <property type="entry name" value="TrkA_C"/>
    <property type="match status" value="2"/>
</dbReference>
<gene>
    <name evidence="9" type="ORF">BDZ31_003206</name>
</gene>
<keyword evidence="6" id="KW-0406">Ion transport</keyword>
<dbReference type="SUPFAM" id="SSF51735">
    <property type="entry name" value="NAD(P)-binding Rossmann-fold domains"/>
    <property type="match status" value="2"/>
</dbReference>
<dbReference type="InterPro" id="IPR036721">
    <property type="entry name" value="RCK_C_sf"/>
</dbReference>
<dbReference type="InterPro" id="IPR006037">
    <property type="entry name" value="RCK_C"/>
</dbReference>
<accession>A0A840IHA4</accession>
<dbReference type="Gene3D" id="3.30.70.1450">
    <property type="entry name" value="Regulator of K+ conductance, C-terminal domain"/>
    <property type="match status" value="2"/>
</dbReference>
<evidence type="ECO:0000256" key="1">
    <source>
        <dbReference type="ARBA" id="ARBA00017378"/>
    </source>
</evidence>
<evidence type="ECO:0000256" key="4">
    <source>
        <dbReference type="ARBA" id="ARBA00022958"/>
    </source>
</evidence>
<evidence type="ECO:0000313" key="9">
    <source>
        <dbReference type="EMBL" id="MBB4663611.1"/>
    </source>
</evidence>
<evidence type="ECO:0000256" key="2">
    <source>
        <dbReference type="ARBA" id="ARBA00022448"/>
    </source>
</evidence>
<dbReference type="Proteomes" id="UP000585272">
    <property type="component" value="Unassembled WGS sequence"/>
</dbReference>
<dbReference type="InterPro" id="IPR003148">
    <property type="entry name" value="RCK_N"/>
</dbReference>
<evidence type="ECO:0000259" key="8">
    <source>
        <dbReference type="PROSITE" id="PS51202"/>
    </source>
</evidence>
<dbReference type="GO" id="GO:0005886">
    <property type="term" value="C:plasma membrane"/>
    <property type="evidence" value="ECO:0007669"/>
    <property type="project" value="InterPro"/>
</dbReference>
<dbReference type="PROSITE" id="PS51202">
    <property type="entry name" value="RCK_C"/>
    <property type="match status" value="2"/>
</dbReference>
<sequence length="442" mass="46348">MRIIVLGAGHVGMAVTAALFEEHELTVVDRDPARLVALANLYDVITVEGDGASQGTLEEAGVAEADLMIASTAYAEVNLVAAMFVRGLASRAQTLVRTTDPGHIAAWRAGVLDVDFIVSSELETARAVLDAVAVPGARATDVFADGRVTIAEFDVLPERAGGPLVGVPLAQAPLPPESRVALIVRDDRLVLPSGGATLEVGDRVIVMASPQAAVAWSAQLVPEARPVREATVFGAGGAGIAIARKLLHRGVRVRIADEDAARARAAAAALPEARVFHAGSRDRDFLREERIGASDVAVVALEHDPETLFAAVVAQAEGVATTLAVVDDPAAATAFEQAGVDVTVDPRAATAEELVRFAHDPRLHQIALLDDDRFEVLDVRVRSDSALAGRRIAEMPRTGSTIGAIVRDGTAIFPHGSDELRAGDRAIVLVDPARATLVERTL</sequence>
<keyword evidence="3" id="KW-0633">Potassium transport</keyword>
<feature type="domain" description="RCK C-terminal" evidence="8">
    <location>
        <begin position="138"/>
        <end position="223"/>
    </location>
</feature>
<dbReference type="InterPro" id="IPR036291">
    <property type="entry name" value="NAD(P)-bd_dom_sf"/>
</dbReference>
<dbReference type="RefSeq" id="WP_183343327.1">
    <property type="nucleotide sequence ID" value="NZ_JACHNU010000004.1"/>
</dbReference>
<dbReference type="PANTHER" id="PTHR43833">
    <property type="entry name" value="POTASSIUM CHANNEL PROTEIN 2-RELATED-RELATED"/>
    <property type="match status" value="1"/>
</dbReference>
<dbReference type="PRINTS" id="PR00335">
    <property type="entry name" value="KUPTAKETRKA"/>
</dbReference>
<keyword evidence="2" id="KW-0813">Transport</keyword>
<proteinExistence type="predicted"/>
<dbReference type="PROSITE" id="PS51201">
    <property type="entry name" value="RCK_N"/>
    <property type="match status" value="1"/>
</dbReference>
<evidence type="ECO:0000259" key="7">
    <source>
        <dbReference type="PROSITE" id="PS51201"/>
    </source>
</evidence>
<dbReference type="InterPro" id="IPR050721">
    <property type="entry name" value="Trk_Ktr_HKT_K-transport"/>
</dbReference>
<dbReference type="GO" id="GO:0015079">
    <property type="term" value="F:potassium ion transmembrane transporter activity"/>
    <property type="evidence" value="ECO:0007669"/>
    <property type="project" value="InterPro"/>
</dbReference>
<evidence type="ECO:0000313" key="10">
    <source>
        <dbReference type="Proteomes" id="UP000585272"/>
    </source>
</evidence>
<feature type="domain" description="RCK N-terminal" evidence="7">
    <location>
        <begin position="1"/>
        <end position="118"/>
    </location>
</feature>
<dbReference type="AlphaFoldDB" id="A0A840IHA4"/>
<dbReference type="PANTHER" id="PTHR43833:SF5">
    <property type="entry name" value="TRK SYSTEM POTASSIUM UPTAKE PROTEIN TRKA"/>
    <property type="match status" value="1"/>
</dbReference>
<reference evidence="9 10" key="1">
    <citation type="submission" date="2020-08" db="EMBL/GenBank/DDBJ databases">
        <title>Genomic Encyclopedia of Archaeal and Bacterial Type Strains, Phase II (KMG-II): from individual species to whole genera.</title>
        <authorList>
            <person name="Goeker M."/>
        </authorList>
    </citation>
    <scope>NUCLEOTIDE SEQUENCE [LARGE SCALE GENOMIC DNA]</scope>
    <source>
        <strain evidence="9 10">DSM 23288</strain>
    </source>
</reference>
<evidence type="ECO:0000256" key="5">
    <source>
        <dbReference type="ARBA" id="ARBA00023027"/>
    </source>
</evidence>
<keyword evidence="4" id="KW-0630">Potassium</keyword>
<organism evidence="9 10">
    <name type="scientific">Conexibacter arvalis</name>
    <dbReference type="NCBI Taxonomy" id="912552"/>
    <lineage>
        <taxon>Bacteria</taxon>
        <taxon>Bacillati</taxon>
        <taxon>Actinomycetota</taxon>
        <taxon>Thermoleophilia</taxon>
        <taxon>Solirubrobacterales</taxon>
        <taxon>Conexibacteraceae</taxon>
        <taxon>Conexibacter</taxon>
    </lineage>
</organism>
<comment type="caution">
    <text evidence="9">The sequence shown here is derived from an EMBL/GenBank/DDBJ whole genome shotgun (WGS) entry which is preliminary data.</text>
</comment>
<dbReference type="Gene3D" id="3.40.50.720">
    <property type="entry name" value="NAD(P)-binding Rossmann-like Domain"/>
    <property type="match status" value="2"/>
</dbReference>
<dbReference type="Pfam" id="PF02254">
    <property type="entry name" value="TrkA_N"/>
    <property type="match status" value="2"/>
</dbReference>
<name>A0A840IHA4_9ACTN</name>